<feature type="compositionally biased region" description="Low complexity" evidence="5">
    <location>
        <begin position="342"/>
        <end position="353"/>
    </location>
</feature>
<feature type="compositionally biased region" description="Basic and acidic residues" evidence="5">
    <location>
        <begin position="911"/>
        <end position="920"/>
    </location>
</feature>
<evidence type="ECO:0000256" key="4">
    <source>
        <dbReference type="PROSITE-ProRule" id="PRU00146"/>
    </source>
</evidence>
<dbReference type="Proteomes" id="UP000492821">
    <property type="component" value="Unassembled WGS sequence"/>
</dbReference>
<reference evidence="7" key="1">
    <citation type="journal article" date="2013" name="Genetics">
        <title>The draft genome and transcriptome of Panagrellus redivivus are shaped by the harsh demands of a free-living lifestyle.</title>
        <authorList>
            <person name="Srinivasan J."/>
            <person name="Dillman A.R."/>
            <person name="Macchietto M.G."/>
            <person name="Heikkinen L."/>
            <person name="Lakso M."/>
            <person name="Fracchia K.M."/>
            <person name="Antoshechkin I."/>
            <person name="Mortazavi A."/>
            <person name="Wong G."/>
            <person name="Sternberg P.W."/>
        </authorList>
    </citation>
    <scope>NUCLEOTIDE SEQUENCE [LARGE SCALE GENOMIC DNA]</scope>
    <source>
        <strain evidence="7">MT8872</strain>
    </source>
</reference>
<dbReference type="CDD" id="cd15543">
    <property type="entry name" value="PHD_RSF1"/>
    <property type="match status" value="1"/>
</dbReference>
<feature type="compositionally biased region" description="Pro residues" evidence="5">
    <location>
        <begin position="1033"/>
        <end position="1043"/>
    </location>
</feature>
<feature type="compositionally biased region" description="Acidic residues" evidence="5">
    <location>
        <begin position="616"/>
        <end position="626"/>
    </location>
</feature>
<feature type="compositionally biased region" description="Acidic residues" evidence="5">
    <location>
        <begin position="899"/>
        <end position="910"/>
    </location>
</feature>
<evidence type="ECO:0000313" key="8">
    <source>
        <dbReference type="WBParaSite" id="Pan_g9247.t1"/>
    </source>
</evidence>
<feature type="compositionally biased region" description="Basic residues" evidence="5">
    <location>
        <begin position="991"/>
        <end position="1002"/>
    </location>
</feature>
<feature type="compositionally biased region" description="Basic residues" evidence="5">
    <location>
        <begin position="740"/>
        <end position="749"/>
    </location>
</feature>
<dbReference type="Pfam" id="PF00628">
    <property type="entry name" value="PHD"/>
    <property type="match status" value="1"/>
</dbReference>
<name>A0A7E4WBJ9_PANRE</name>
<evidence type="ECO:0000259" key="6">
    <source>
        <dbReference type="PROSITE" id="PS50016"/>
    </source>
</evidence>
<feature type="domain" description="PHD-type" evidence="6">
    <location>
        <begin position="505"/>
        <end position="555"/>
    </location>
</feature>
<feature type="region of interest" description="Disordered" evidence="5">
    <location>
        <begin position="333"/>
        <end position="504"/>
    </location>
</feature>
<feature type="compositionally biased region" description="Acidic residues" evidence="5">
    <location>
        <begin position="485"/>
        <end position="495"/>
    </location>
</feature>
<feature type="region of interest" description="Disordered" evidence="5">
    <location>
        <begin position="1"/>
        <end position="36"/>
    </location>
</feature>
<organism evidence="7 8">
    <name type="scientific">Panagrellus redivivus</name>
    <name type="common">Microworm</name>
    <dbReference type="NCBI Taxonomy" id="6233"/>
    <lineage>
        <taxon>Eukaryota</taxon>
        <taxon>Metazoa</taxon>
        <taxon>Ecdysozoa</taxon>
        <taxon>Nematoda</taxon>
        <taxon>Chromadorea</taxon>
        <taxon>Rhabditida</taxon>
        <taxon>Tylenchina</taxon>
        <taxon>Panagrolaimomorpha</taxon>
        <taxon>Panagrolaimoidea</taxon>
        <taxon>Panagrolaimidae</taxon>
        <taxon>Panagrellus</taxon>
    </lineage>
</organism>
<feature type="compositionally biased region" description="Basic and acidic residues" evidence="5">
    <location>
        <begin position="692"/>
        <end position="704"/>
    </location>
</feature>
<dbReference type="SMART" id="SM00249">
    <property type="entry name" value="PHD"/>
    <property type="match status" value="1"/>
</dbReference>
<dbReference type="PROSITE" id="PS50016">
    <property type="entry name" value="ZF_PHD_2"/>
    <property type="match status" value="1"/>
</dbReference>
<feature type="compositionally biased region" description="Acidic residues" evidence="5">
    <location>
        <begin position="415"/>
        <end position="434"/>
    </location>
</feature>
<dbReference type="PANTHER" id="PTHR14296">
    <property type="entry name" value="REMODELING AND SPACING FACTOR 1"/>
    <property type="match status" value="1"/>
</dbReference>
<dbReference type="WBParaSite" id="Pan_g9247.t1">
    <property type="protein sequence ID" value="Pan_g9247.t1"/>
    <property type="gene ID" value="Pan_g9247"/>
</dbReference>
<dbReference type="InterPro" id="IPR019786">
    <property type="entry name" value="Zinc_finger_PHD-type_CS"/>
</dbReference>
<feature type="region of interest" description="Disordered" evidence="5">
    <location>
        <begin position="685"/>
        <end position="1051"/>
    </location>
</feature>
<feature type="compositionally biased region" description="Basic and acidic residues" evidence="5">
    <location>
        <begin position="719"/>
        <end position="728"/>
    </location>
</feature>
<feature type="compositionally biased region" description="Polar residues" evidence="5">
    <location>
        <begin position="390"/>
        <end position="401"/>
    </location>
</feature>
<keyword evidence="1" id="KW-0479">Metal-binding</keyword>
<dbReference type="InterPro" id="IPR019787">
    <property type="entry name" value="Znf_PHD-finger"/>
</dbReference>
<feature type="compositionally biased region" description="Basic residues" evidence="5">
    <location>
        <begin position="630"/>
        <end position="651"/>
    </location>
</feature>
<feature type="compositionally biased region" description="Basic and acidic residues" evidence="5">
    <location>
        <begin position="461"/>
        <end position="470"/>
    </location>
</feature>
<evidence type="ECO:0000256" key="5">
    <source>
        <dbReference type="SAM" id="MobiDB-lite"/>
    </source>
</evidence>
<sequence>MASPEAVTEPKVEEDQPGPSTAVEMPVKAESPEAAPMEAIEEAPEPVEPVIDLKVAELQKEPLFAEICSFFNFFAGYLAMKPQSFPALETMFCLGDNDQIHPSLIDLHLTLLRKVGYKSARADRWESVLQKFLVYIKMEEEALQLERLGYADLPLGTKLEAMFHLCSWQFDSNVKFKETVFNTLHTFELRFAPVGRDMNGLNYWFQRDYDLNIRLYTEEPEDKSGGTWRVVARSHSDLIKLLNNLRSVDFNRSSKESSAEVDEEQALSAAPSTKTSPSKPGKTEEKSPQSLLDPDFWKLSKPEVAQKYYTYLAKRNSYIDQFRDGSDLNKKKNEKLAKKAAKAAAATTAPASKQSTPKPSAKAEDEEPEIPAELLEDRRILPRRTARNAAISNLKSFSTPTRAKKETEAKREDTAEPDASDNDDDDGFEDDDESDRSLGSSDEEFNLPGRRSKGIRRPRRPRADGEDTPKPKKRKKKPAPIAFESSDDEDGEEEEVKERKKATSQSRCQACEASTHWEVLLLCDMCDSAWHTFCLKPRLWYVPDDDWFCPMCQHAMLVDRLTTIEKDLCEALKVKEVEDAKKKLAAERLKREMEYIGISLNNVVSSNASKQLDESSMSEESEEEDDGQRKSKKRAMKKVMHNNRQRQKQARHYGPVITVAEGRSRRSTKKVDYNFSAYDEQLQEAMDTIDEPSVKTKYENDHRPAGGAGKGKDMSNITDADRKRHHDSEDYEDENDAPLRAKKRAKASKRLTDLNIDDATESETDEYQASDSSVQEPSEEDYVPSDEERRTRRSGAGARRNRQSDDDFIDDSDSDYNPGGRKRKRAAAKPKRRSGRKKYVSDDSEEEGSFQSESEEERRPKKKSRVVYSSDEEPSSSRKKTATGRPMRRAAAKAVLKESDDEELEEDADEDTTKKKEERPVGALSRRRSKPDDADEFKPDDDEEDEEEEEEEEELEEEEEDEIDEEEEEQQEEPSSDGESTQDAPTMVKKSPAKKAPPKRRAPTPPPVAKKLPPPERVPTPTPPPKKDVTPAVAPPASKPSPKPTVSAPEPIHLQPAEVPSTSAVAPPPTSSIAMVAPVPLLSSGVPAHSIHGFAPPPNSANFYAQPGQPLRFAQPGMYGGPPPPGAYYPGMPPPMGYPPHPQMVPHGYVLQPPHTTYGHPHPTMLQPQFQSSMTLLEPMHSHLGPPPPMNAYSGLQPIQLASQPSDADGLAQAITGALNDL</sequence>
<feature type="region of interest" description="Disordered" evidence="5">
    <location>
        <begin position="256"/>
        <end position="294"/>
    </location>
</feature>
<dbReference type="InterPro" id="IPR013083">
    <property type="entry name" value="Znf_RING/FYVE/PHD"/>
</dbReference>
<dbReference type="PANTHER" id="PTHR14296:SF16">
    <property type="entry name" value="REMODELING AND SPACING FACTOR 1"/>
    <property type="match status" value="1"/>
</dbReference>
<feature type="region of interest" description="Disordered" evidence="5">
    <location>
        <begin position="608"/>
        <end position="666"/>
    </location>
</feature>
<dbReference type="GO" id="GO:0031213">
    <property type="term" value="C:RSF complex"/>
    <property type="evidence" value="ECO:0007669"/>
    <property type="project" value="InterPro"/>
</dbReference>
<protein>
    <submittedName>
        <fullName evidence="8">PHD-type domain-containing protein</fullName>
    </submittedName>
</protein>
<dbReference type="InterPro" id="IPR011011">
    <property type="entry name" value="Znf_FYVE_PHD"/>
</dbReference>
<feature type="compositionally biased region" description="Basic residues" evidence="5">
    <location>
        <begin position="877"/>
        <end position="891"/>
    </location>
</feature>
<evidence type="ECO:0000256" key="2">
    <source>
        <dbReference type="ARBA" id="ARBA00022771"/>
    </source>
</evidence>
<feature type="compositionally biased region" description="Basic and acidic residues" evidence="5">
    <location>
        <begin position="403"/>
        <end position="414"/>
    </location>
</feature>
<feature type="compositionally biased region" description="Acidic residues" evidence="5">
    <location>
        <begin position="755"/>
        <end position="768"/>
    </location>
</feature>
<dbReference type="SUPFAM" id="SSF57903">
    <property type="entry name" value="FYVE/PHD zinc finger"/>
    <property type="match status" value="1"/>
</dbReference>
<feature type="compositionally biased region" description="Acidic residues" evidence="5">
    <location>
        <begin position="933"/>
        <end position="976"/>
    </location>
</feature>
<dbReference type="Gene3D" id="3.30.40.10">
    <property type="entry name" value="Zinc/RING finger domain, C3HC4 (zinc finger)"/>
    <property type="match status" value="1"/>
</dbReference>
<accession>A0A7E4WBJ9</accession>
<evidence type="ECO:0000256" key="1">
    <source>
        <dbReference type="ARBA" id="ARBA00022723"/>
    </source>
</evidence>
<dbReference type="AlphaFoldDB" id="A0A7E4WBJ9"/>
<evidence type="ECO:0000313" key="7">
    <source>
        <dbReference type="Proteomes" id="UP000492821"/>
    </source>
</evidence>
<dbReference type="GO" id="GO:0008270">
    <property type="term" value="F:zinc ion binding"/>
    <property type="evidence" value="ECO:0007669"/>
    <property type="project" value="UniProtKB-KW"/>
</dbReference>
<keyword evidence="2 4" id="KW-0863">Zinc-finger</keyword>
<evidence type="ECO:0000256" key="3">
    <source>
        <dbReference type="ARBA" id="ARBA00022833"/>
    </source>
</evidence>
<keyword evidence="7" id="KW-1185">Reference proteome</keyword>
<dbReference type="GO" id="GO:0042393">
    <property type="term" value="F:histone binding"/>
    <property type="evidence" value="ECO:0007669"/>
    <property type="project" value="TreeGrafter"/>
</dbReference>
<proteinExistence type="predicted"/>
<keyword evidence="3" id="KW-0862">Zinc</keyword>
<dbReference type="PROSITE" id="PS01359">
    <property type="entry name" value="ZF_PHD_1"/>
    <property type="match status" value="1"/>
</dbReference>
<dbReference type="GO" id="GO:0045892">
    <property type="term" value="P:negative regulation of DNA-templated transcription"/>
    <property type="evidence" value="ECO:0007669"/>
    <property type="project" value="TreeGrafter"/>
</dbReference>
<feature type="compositionally biased region" description="Basic residues" evidence="5">
    <location>
        <begin position="820"/>
        <end position="838"/>
    </location>
</feature>
<feature type="compositionally biased region" description="Basic residues" evidence="5">
    <location>
        <begin position="450"/>
        <end position="460"/>
    </location>
</feature>
<dbReference type="InterPro" id="IPR001965">
    <property type="entry name" value="Znf_PHD"/>
</dbReference>
<reference evidence="8" key="2">
    <citation type="submission" date="2020-10" db="UniProtKB">
        <authorList>
            <consortium name="WormBaseParasite"/>
        </authorList>
    </citation>
    <scope>IDENTIFICATION</scope>
</reference>
<dbReference type="InterPro" id="IPR028938">
    <property type="entry name" value="Rsf1-like"/>
</dbReference>
<feature type="compositionally biased region" description="Pro residues" evidence="5">
    <location>
        <begin position="1015"/>
        <end position="1024"/>
    </location>
</feature>